<gene>
    <name evidence="6" type="ORF">OXX778_LOCUS17248</name>
</gene>
<name>A0A814I2R9_9BILA</name>
<proteinExistence type="predicted"/>
<dbReference type="PANTHER" id="PTHR11409:SF39">
    <property type="entry name" value="ADENOSINE DEAMINASE 2"/>
    <property type="match status" value="1"/>
</dbReference>
<dbReference type="GO" id="GO:0046872">
    <property type="term" value="F:metal ion binding"/>
    <property type="evidence" value="ECO:0007669"/>
    <property type="project" value="UniProtKB-KW"/>
</dbReference>
<dbReference type="InterPro" id="IPR001365">
    <property type="entry name" value="A_deaminase_dom"/>
</dbReference>
<dbReference type="OrthoDB" id="7202371at2759"/>
<dbReference type="SUPFAM" id="SSF51556">
    <property type="entry name" value="Metallo-dependent hydrolases"/>
    <property type="match status" value="1"/>
</dbReference>
<feature type="domain" description="Adenosine deaminase" evidence="4">
    <location>
        <begin position="42"/>
        <end position="158"/>
    </location>
</feature>
<evidence type="ECO:0000256" key="3">
    <source>
        <dbReference type="ARBA" id="ARBA00022801"/>
    </source>
</evidence>
<dbReference type="GO" id="GO:0004000">
    <property type="term" value="F:adenosine deaminase activity"/>
    <property type="evidence" value="ECO:0007669"/>
    <property type="project" value="TreeGrafter"/>
</dbReference>
<sequence>GFNYSQSSNGTFNLVFHTAETNWPQDLEPAQFGDAVSTLDNIYDSIILRTSRVGHGIGLIKHPDLYKYLIDRQIAVEVCPASNQILGYVSDLRNHPAINFFRSGIPIVMGGDDPGSFGYNDLTVDFYLAYMAWGLDLYDLKIIASNSIRYSLITNESKMIGFEKFNKLWDNFIDITYENVCLTKNNSIPVNVSNLLPSYGPVDKEVELSIFGLGFERALCQNVFCLFNNVKTIGQMVSINEIRCKTPEKYTIKDDKAEKVNVNLQFGDQVFSTPFTYTFVAYSIPLVDDEMTVTKVSVTPSNSQNRNNFDLTNHFFGLCITLLFSLF</sequence>
<accession>A0A814I2R9</accession>
<comment type="caution">
    <text evidence="6">The sequence shown here is derived from an EMBL/GenBank/DDBJ whole genome shotgun (WGS) entry which is preliminary data.</text>
</comment>
<dbReference type="Gene3D" id="3.20.20.140">
    <property type="entry name" value="Metal-dependent hydrolases"/>
    <property type="match status" value="1"/>
</dbReference>
<dbReference type="GO" id="GO:0005615">
    <property type="term" value="C:extracellular space"/>
    <property type="evidence" value="ECO:0007669"/>
    <property type="project" value="TreeGrafter"/>
</dbReference>
<dbReference type="Pfam" id="PF01833">
    <property type="entry name" value="TIG"/>
    <property type="match status" value="1"/>
</dbReference>
<dbReference type="GO" id="GO:0046103">
    <property type="term" value="P:inosine biosynthetic process"/>
    <property type="evidence" value="ECO:0007669"/>
    <property type="project" value="TreeGrafter"/>
</dbReference>
<dbReference type="InterPro" id="IPR013783">
    <property type="entry name" value="Ig-like_fold"/>
</dbReference>
<evidence type="ECO:0000259" key="4">
    <source>
        <dbReference type="Pfam" id="PF00962"/>
    </source>
</evidence>
<comment type="cofactor">
    <cofactor evidence="1">
        <name>Zn(2+)</name>
        <dbReference type="ChEBI" id="CHEBI:29105"/>
    </cofactor>
</comment>
<dbReference type="InterPro" id="IPR032466">
    <property type="entry name" value="Metal_Hydrolase"/>
</dbReference>
<dbReference type="SUPFAM" id="SSF81296">
    <property type="entry name" value="E set domains"/>
    <property type="match status" value="1"/>
</dbReference>
<dbReference type="InterPro" id="IPR006330">
    <property type="entry name" value="Ado/ade_deaminase"/>
</dbReference>
<reference evidence="6" key="1">
    <citation type="submission" date="2021-02" db="EMBL/GenBank/DDBJ databases">
        <authorList>
            <person name="Nowell W R."/>
        </authorList>
    </citation>
    <scope>NUCLEOTIDE SEQUENCE</scope>
    <source>
        <strain evidence="6">Ploen Becks lab</strain>
    </source>
</reference>
<feature type="domain" description="IPT/TIG" evidence="5">
    <location>
        <begin position="192"/>
        <end position="279"/>
    </location>
</feature>
<dbReference type="InterPro" id="IPR002909">
    <property type="entry name" value="IPT_dom"/>
</dbReference>
<evidence type="ECO:0000313" key="6">
    <source>
        <dbReference type="EMBL" id="CAF1018353.1"/>
    </source>
</evidence>
<keyword evidence="7" id="KW-1185">Reference proteome</keyword>
<dbReference type="InterPro" id="IPR014756">
    <property type="entry name" value="Ig_E-set"/>
</dbReference>
<dbReference type="GO" id="GO:0006154">
    <property type="term" value="P:adenosine catabolic process"/>
    <property type="evidence" value="ECO:0007669"/>
    <property type="project" value="TreeGrafter"/>
</dbReference>
<evidence type="ECO:0000256" key="2">
    <source>
        <dbReference type="ARBA" id="ARBA00022723"/>
    </source>
</evidence>
<evidence type="ECO:0000313" key="7">
    <source>
        <dbReference type="Proteomes" id="UP000663879"/>
    </source>
</evidence>
<keyword evidence="3" id="KW-0378">Hydrolase</keyword>
<feature type="non-terminal residue" evidence="6">
    <location>
        <position position="1"/>
    </location>
</feature>
<dbReference type="Proteomes" id="UP000663879">
    <property type="component" value="Unassembled WGS sequence"/>
</dbReference>
<dbReference type="PANTHER" id="PTHR11409">
    <property type="entry name" value="ADENOSINE DEAMINASE"/>
    <property type="match status" value="1"/>
</dbReference>
<evidence type="ECO:0000259" key="5">
    <source>
        <dbReference type="Pfam" id="PF01833"/>
    </source>
</evidence>
<organism evidence="6 7">
    <name type="scientific">Brachionus calyciflorus</name>
    <dbReference type="NCBI Taxonomy" id="104777"/>
    <lineage>
        <taxon>Eukaryota</taxon>
        <taxon>Metazoa</taxon>
        <taxon>Spiralia</taxon>
        <taxon>Gnathifera</taxon>
        <taxon>Rotifera</taxon>
        <taxon>Eurotatoria</taxon>
        <taxon>Monogononta</taxon>
        <taxon>Pseudotrocha</taxon>
        <taxon>Ploima</taxon>
        <taxon>Brachionidae</taxon>
        <taxon>Brachionus</taxon>
    </lineage>
</organism>
<dbReference type="Pfam" id="PF00962">
    <property type="entry name" value="A_deaminase"/>
    <property type="match status" value="1"/>
</dbReference>
<evidence type="ECO:0008006" key="8">
    <source>
        <dbReference type="Google" id="ProtNLM"/>
    </source>
</evidence>
<dbReference type="Gene3D" id="2.60.40.10">
    <property type="entry name" value="Immunoglobulins"/>
    <property type="match status" value="1"/>
</dbReference>
<evidence type="ECO:0000256" key="1">
    <source>
        <dbReference type="ARBA" id="ARBA00001947"/>
    </source>
</evidence>
<keyword evidence="2" id="KW-0479">Metal-binding</keyword>
<dbReference type="AlphaFoldDB" id="A0A814I2R9"/>
<dbReference type="EMBL" id="CAJNOC010004350">
    <property type="protein sequence ID" value="CAF1018353.1"/>
    <property type="molecule type" value="Genomic_DNA"/>
</dbReference>
<protein>
    <recommendedName>
        <fullName evidence="8">Adenosine deaminase</fullName>
    </recommendedName>
</protein>